<dbReference type="AlphaFoldDB" id="A8ND04"/>
<evidence type="ECO:0000256" key="2">
    <source>
        <dbReference type="SAM" id="Phobius"/>
    </source>
</evidence>
<dbReference type="OMA" id="MINKSAF"/>
<dbReference type="Pfam" id="PF01926">
    <property type="entry name" value="MMR_HSR1"/>
    <property type="match status" value="1"/>
</dbReference>
<dbReference type="OrthoDB" id="8954335at2759"/>
<dbReference type="KEGG" id="cci:CC1G_08498"/>
<dbReference type="EMBL" id="AACS02000009">
    <property type="protein sequence ID" value="EAU89090.2"/>
    <property type="molecule type" value="Genomic_DNA"/>
</dbReference>
<evidence type="ECO:0000256" key="1">
    <source>
        <dbReference type="SAM" id="MobiDB-lite"/>
    </source>
</evidence>
<dbReference type="InParanoid" id="A8ND04"/>
<feature type="transmembrane region" description="Helical" evidence="2">
    <location>
        <begin position="309"/>
        <end position="334"/>
    </location>
</feature>
<reference evidence="4 5" key="1">
    <citation type="journal article" date="2010" name="Proc. Natl. Acad. Sci. U.S.A.">
        <title>Insights into evolution of multicellular fungi from the assembled chromosomes of the mushroom Coprinopsis cinerea (Coprinus cinereus).</title>
        <authorList>
            <person name="Stajich J.E."/>
            <person name="Wilke S.K."/>
            <person name="Ahren D."/>
            <person name="Au C.H."/>
            <person name="Birren B.W."/>
            <person name="Borodovsky M."/>
            <person name="Burns C."/>
            <person name="Canback B."/>
            <person name="Casselton L.A."/>
            <person name="Cheng C.K."/>
            <person name="Deng J."/>
            <person name="Dietrich F.S."/>
            <person name="Fargo D.C."/>
            <person name="Farman M.L."/>
            <person name="Gathman A.C."/>
            <person name="Goldberg J."/>
            <person name="Guigo R."/>
            <person name="Hoegger P.J."/>
            <person name="Hooker J.B."/>
            <person name="Huggins A."/>
            <person name="James T.Y."/>
            <person name="Kamada T."/>
            <person name="Kilaru S."/>
            <person name="Kodira C."/>
            <person name="Kues U."/>
            <person name="Kupfer D."/>
            <person name="Kwan H.S."/>
            <person name="Lomsadze A."/>
            <person name="Li W."/>
            <person name="Lilly W.W."/>
            <person name="Ma L.J."/>
            <person name="Mackey A.J."/>
            <person name="Manning G."/>
            <person name="Martin F."/>
            <person name="Muraguchi H."/>
            <person name="Natvig D.O."/>
            <person name="Palmerini H."/>
            <person name="Ramesh M.A."/>
            <person name="Rehmeyer C.J."/>
            <person name="Roe B.A."/>
            <person name="Shenoy N."/>
            <person name="Stanke M."/>
            <person name="Ter-Hovhannisyan V."/>
            <person name="Tunlid A."/>
            <person name="Velagapudi R."/>
            <person name="Vision T.J."/>
            <person name="Zeng Q."/>
            <person name="Zolan M.E."/>
            <person name="Pukkila P.J."/>
        </authorList>
    </citation>
    <scope>NUCLEOTIDE SEQUENCE [LARGE SCALE GENOMIC DNA]</scope>
    <source>
        <strain evidence="5">Okayama-7 / 130 / ATCC MYA-4618 / FGSC 9003</strain>
    </source>
</reference>
<evidence type="ECO:0000259" key="3">
    <source>
        <dbReference type="Pfam" id="PF01926"/>
    </source>
</evidence>
<dbReference type="Gene3D" id="3.40.50.300">
    <property type="entry name" value="P-loop containing nucleotide triphosphate hydrolases"/>
    <property type="match status" value="1"/>
</dbReference>
<keyword evidence="5" id="KW-1185">Reference proteome</keyword>
<evidence type="ECO:0000313" key="5">
    <source>
        <dbReference type="Proteomes" id="UP000001861"/>
    </source>
</evidence>
<evidence type="ECO:0000313" key="4">
    <source>
        <dbReference type="EMBL" id="EAU89090.2"/>
    </source>
</evidence>
<dbReference type="InterPro" id="IPR027417">
    <property type="entry name" value="P-loop_NTPase"/>
</dbReference>
<dbReference type="InterPro" id="IPR006073">
    <property type="entry name" value="GTP-bd"/>
</dbReference>
<dbReference type="GO" id="GO:0005525">
    <property type="term" value="F:GTP binding"/>
    <property type="evidence" value="ECO:0007669"/>
    <property type="project" value="InterPro"/>
</dbReference>
<dbReference type="SUPFAM" id="SSF52540">
    <property type="entry name" value="P-loop containing nucleoside triphosphate hydrolases"/>
    <property type="match status" value="1"/>
</dbReference>
<dbReference type="HOGENOM" id="CLU_018003_0_0_1"/>
<dbReference type="GeneID" id="6009167"/>
<sequence length="348" mass="38195">MTTTGKAAKKTKHTSSGDRVMENTQPGDIIVPIMGASGAGKSSFINHILGDTSNQRVKVGADVVSCTQLVQPVCIDIRDTFPYLMRPGDSGRLVLVDTPGFDDTYKGDMDILSRITKWLARSYSKSMTVRGVIFMHDITEVRLRGTMQRCLKTFEKLCGQDAYQKVIIVTSKWDSVTPCESEAHLSPAAVGEKRVQDLKEKAWNELTSGGAIVYNFTPADREKALEVVKLVLMNRAKDSALAAQREVVDRQREVYQIGAAKTLVKQIQEGFGVNVAKKPPFGTRFKQMLGMNVGDFFPHKNPISTIMMMLVPVLVLVVVPVPMLVLVLVLLVIVTSSDGDSTSSVCIQ</sequence>
<dbReference type="VEuPathDB" id="FungiDB:CC1G_08498"/>
<name>A8ND04_COPC7</name>
<keyword evidence="2" id="KW-0812">Transmembrane</keyword>
<dbReference type="CDD" id="cd00882">
    <property type="entry name" value="Ras_like_GTPase"/>
    <property type="match status" value="1"/>
</dbReference>
<keyword evidence="2" id="KW-1133">Transmembrane helix</keyword>
<gene>
    <name evidence="4" type="ORF">CC1G_08498</name>
</gene>
<comment type="caution">
    <text evidence="4">The sequence shown here is derived from an EMBL/GenBank/DDBJ whole genome shotgun (WGS) entry which is preliminary data.</text>
</comment>
<accession>A8ND04</accession>
<protein>
    <recommendedName>
        <fullName evidence="3">G domain-containing protein</fullName>
    </recommendedName>
</protein>
<proteinExistence type="predicted"/>
<feature type="domain" description="G" evidence="3">
    <location>
        <begin position="32"/>
        <end position="169"/>
    </location>
</feature>
<dbReference type="Proteomes" id="UP000001861">
    <property type="component" value="Unassembled WGS sequence"/>
</dbReference>
<dbReference type="RefSeq" id="XP_001832670.2">
    <property type="nucleotide sequence ID" value="XM_001832618.2"/>
</dbReference>
<keyword evidence="2" id="KW-0472">Membrane</keyword>
<organism evidence="4 5">
    <name type="scientific">Coprinopsis cinerea (strain Okayama-7 / 130 / ATCC MYA-4618 / FGSC 9003)</name>
    <name type="common">Inky cap fungus</name>
    <name type="synonym">Hormographiella aspergillata</name>
    <dbReference type="NCBI Taxonomy" id="240176"/>
    <lineage>
        <taxon>Eukaryota</taxon>
        <taxon>Fungi</taxon>
        <taxon>Dikarya</taxon>
        <taxon>Basidiomycota</taxon>
        <taxon>Agaricomycotina</taxon>
        <taxon>Agaricomycetes</taxon>
        <taxon>Agaricomycetidae</taxon>
        <taxon>Agaricales</taxon>
        <taxon>Agaricineae</taxon>
        <taxon>Psathyrellaceae</taxon>
        <taxon>Coprinopsis</taxon>
    </lineage>
</organism>
<feature type="region of interest" description="Disordered" evidence="1">
    <location>
        <begin position="1"/>
        <end position="24"/>
    </location>
</feature>